<evidence type="ECO:0000256" key="3">
    <source>
        <dbReference type="ARBA" id="ARBA00023125"/>
    </source>
</evidence>
<dbReference type="PROSITE" id="PS50931">
    <property type="entry name" value="HTH_LYSR"/>
    <property type="match status" value="1"/>
</dbReference>
<organism evidence="6 7">
    <name type="scientific">Microbispora rosea</name>
    <dbReference type="NCBI Taxonomy" id="58117"/>
    <lineage>
        <taxon>Bacteria</taxon>
        <taxon>Bacillati</taxon>
        <taxon>Actinomycetota</taxon>
        <taxon>Actinomycetes</taxon>
        <taxon>Streptosporangiales</taxon>
        <taxon>Streptosporangiaceae</taxon>
        <taxon>Microbispora</taxon>
    </lineage>
</organism>
<dbReference type="AlphaFoldDB" id="A0A1N7BII2"/>
<dbReference type="SUPFAM" id="SSF46785">
    <property type="entry name" value="Winged helix' DNA-binding domain"/>
    <property type="match status" value="1"/>
</dbReference>
<dbReference type="PANTHER" id="PTHR30346:SF0">
    <property type="entry name" value="HCA OPERON TRANSCRIPTIONAL ACTIVATOR HCAR"/>
    <property type="match status" value="1"/>
</dbReference>
<dbReference type="InterPro" id="IPR007278">
    <property type="entry name" value="DUF397"/>
</dbReference>
<dbReference type="FunFam" id="1.10.10.10:FF:000001">
    <property type="entry name" value="LysR family transcriptional regulator"/>
    <property type="match status" value="1"/>
</dbReference>
<dbReference type="STRING" id="58117.SAMN05421833_11012"/>
<dbReference type="Pfam" id="PF00126">
    <property type="entry name" value="HTH_1"/>
    <property type="match status" value="1"/>
</dbReference>
<evidence type="ECO:0000256" key="4">
    <source>
        <dbReference type="ARBA" id="ARBA00023163"/>
    </source>
</evidence>
<dbReference type="InterPro" id="IPR036390">
    <property type="entry name" value="WH_DNA-bd_sf"/>
</dbReference>
<dbReference type="GO" id="GO:0032993">
    <property type="term" value="C:protein-DNA complex"/>
    <property type="evidence" value="ECO:0007669"/>
    <property type="project" value="TreeGrafter"/>
</dbReference>
<reference evidence="7" key="1">
    <citation type="submission" date="2017-01" db="EMBL/GenBank/DDBJ databases">
        <authorList>
            <person name="Varghese N."/>
            <person name="Submissions S."/>
        </authorList>
    </citation>
    <scope>NUCLEOTIDE SEQUENCE [LARGE SCALE GENOMIC DNA]</scope>
    <source>
        <strain evidence="7">ATCC 12950</strain>
    </source>
</reference>
<sequence length="140" mass="16036">MREIEAFLAVAEELHFGRAAQRLHLSTSRVSHLIRALERRAGAPLFARTSRRVHLTTAGEGLLAEVRPAYERLSTALRQARESPRRCTRSLIVEITPVGAEAHDEAEQRYRMRDVNDPHRPELYFSHAQWDTFVHSATAR</sequence>
<evidence type="ECO:0000313" key="7">
    <source>
        <dbReference type="Proteomes" id="UP000186096"/>
    </source>
</evidence>
<evidence type="ECO:0000256" key="1">
    <source>
        <dbReference type="ARBA" id="ARBA00009437"/>
    </source>
</evidence>
<dbReference type="PRINTS" id="PR00039">
    <property type="entry name" value="HTHLYSR"/>
</dbReference>
<dbReference type="RefSeq" id="WP_239104877.1">
    <property type="nucleotide sequence ID" value="NZ_FTNI01000010.1"/>
</dbReference>
<keyword evidence="2" id="KW-0805">Transcription regulation</keyword>
<evidence type="ECO:0000256" key="2">
    <source>
        <dbReference type="ARBA" id="ARBA00023015"/>
    </source>
</evidence>
<keyword evidence="4" id="KW-0804">Transcription</keyword>
<proteinExistence type="inferred from homology"/>
<dbReference type="Pfam" id="PF04149">
    <property type="entry name" value="DUF397"/>
    <property type="match status" value="1"/>
</dbReference>
<keyword evidence="7" id="KW-1185">Reference proteome</keyword>
<accession>A0A1N7BII2</accession>
<dbReference type="Gene3D" id="1.10.10.10">
    <property type="entry name" value="Winged helix-like DNA-binding domain superfamily/Winged helix DNA-binding domain"/>
    <property type="match status" value="1"/>
</dbReference>
<dbReference type="PANTHER" id="PTHR30346">
    <property type="entry name" value="TRANSCRIPTIONAL DUAL REGULATOR HCAR-RELATED"/>
    <property type="match status" value="1"/>
</dbReference>
<evidence type="ECO:0000259" key="5">
    <source>
        <dbReference type="PROSITE" id="PS50931"/>
    </source>
</evidence>
<evidence type="ECO:0000313" key="6">
    <source>
        <dbReference type="EMBL" id="SIR51201.1"/>
    </source>
</evidence>
<comment type="similarity">
    <text evidence="1">Belongs to the LysR transcriptional regulatory family.</text>
</comment>
<dbReference type="Proteomes" id="UP000186096">
    <property type="component" value="Unassembled WGS sequence"/>
</dbReference>
<protein>
    <recommendedName>
        <fullName evidence="5">HTH lysR-type domain-containing protein</fullName>
    </recommendedName>
</protein>
<name>A0A1N7BII2_9ACTN</name>
<feature type="domain" description="HTH lysR-type" evidence="5">
    <location>
        <begin position="1"/>
        <end position="56"/>
    </location>
</feature>
<dbReference type="EMBL" id="FTNI01000010">
    <property type="protein sequence ID" value="SIR51201.1"/>
    <property type="molecule type" value="Genomic_DNA"/>
</dbReference>
<dbReference type="InterPro" id="IPR000847">
    <property type="entry name" value="LysR_HTH_N"/>
</dbReference>
<gene>
    <name evidence="6" type="ORF">SAMN05421833_11012</name>
</gene>
<dbReference type="GO" id="GO:0003700">
    <property type="term" value="F:DNA-binding transcription factor activity"/>
    <property type="evidence" value="ECO:0007669"/>
    <property type="project" value="InterPro"/>
</dbReference>
<keyword evidence="3" id="KW-0238">DNA-binding</keyword>
<dbReference type="InterPro" id="IPR036388">
    <property type="entry name" value="WH-like_DNA-bd_sf"/>
</dbReference>
<dbReference type="GO" id="GO:0003677">
    <property type="term" value="F:DNA binding"/>
    <property type="evidence" value="ECO:0007669"/>
    <property type="project" value="UniProtKB-KW"/>
</dbReference>